<gene>
    <name evidence="1" type="ORF">GQR93_13300</name>
</gene>
<dbReference type="Proteomes" id="UP000465035">
    <property type="component" value="Chromosome"/>
</dbReference>
<protein>
    <submittedName>
        <fullName evidence="1">Uncharacterized protein</fullName>
    </submittedName>
</protein>
<reference evidence="1 2" key="1">
    <citation type="submission" date="2019-12" db="EMBL/GenBank/DDBJ databases">
        <title>Lactobacillus hilgardii FLUB.</title>
        <authorList>
            <person name="Gustaw K."/>
        </authorList>
    </citation>
    <scope>NUCLEOTIDE SEQUENCE [LARGE SCALE GENOMIC DNA]</scope>
    <source>
        <strain evidence="1 2">FLUB</strain>
    </source>
</reference>
<proteinExistence type="predicted"/>
<evidence type="ECO:0000313" key="2">
    <source>
        <dbReference type="Proteomes" id="UP000465035"/>
    </source>
</evidence>
<dbReference type="AlphaFoldDB" id="A0A6P1E6S8"/>
<dbReference type="GeneID" id="69059352"/>
<dbReference type="EMBL" id="CP047121">
    <property type="protein sequence ID" value="QHB53096.1"/>
    <property type="molecule type" value="Genomic_DNA"/>
</dbReference>
<organism evidence="1 2">
    <name type="scientific">Lentilactobacillus hilgardii</name>
    <name type="common">Lactobacillus hilgardii</name>
    <dbReference type="NCBI Taxonomy" id="1588"/>
    <lineage>
        <taxon>Bacteria</taxon>
        <taxon>Bacillati</taxon>
        <taxon>Bacillota</taxon>
        <taxon>Bacilli</taxon>
        <taxon>Lactobacillales</taxon>
        <taxon>Lactobacillaceae</taxon>
        <taxon>Lentilactobacillus</taxon>
    </lineage>
</organism>
<sequence>MKTKDKSIMKLGKVFLSVIILLIICIVSLSTSPRNAVCLRMIHDGHPVMAITCNPYHDKDYSRYLNTTIYSISKKDQYSSASGNFLVGMYRIQHHSFLYTATPQPDIVK</sequence>
<dbReference type="RefSeq" id="WP_035444132.1">
    <property type="nucleotide sequence ID" value="NZ_CABKOL010000106.1"/>
</dbReference>
<accession>A0A6P1E6S8</accession>
<name>A0A6P1E6S8_LENHI</name>
<evidence type="ECO:0000313" key="1">
    <source>
        <dbReference type="EMBL" id="QHB53096.1"/>
    </source>
</evidence>